<evidence type="ECO:0000313" key="3">
    <source>
        <dbReference type="Proteomes" id="UP000199024"/>
    </source>
</evidence>
<organism evidence="2 3">
    <name type="scientific">Granulicella pectinivorans</name>
    <dbReference type="NCBI Taxonomy" id="474950"/>
    <lineage>
        <taxon>Bacteria</taxon>
        <taxon>Pseudomonadati</taxon>
        <taxon>Acidobacteriota</taxon>
        <taxon>Terriglobia</taxon>
        <taxon>Terriglobales</taxon>
        <taxon>Acidobacteriaceae</taxon>
        <taxon>Granulicella</taxon>
    </lineage>
</organism>
<dbReference type="Proteomes" id="UP000199024">
    <property type="component" value="Unassembled WGS sequence"/>
</dbReference>
<sequence length="253" mass="27116">MRKMVWMGVVCFMVALSVPSAPAQVALDNASVSKMAKAGLDEALILSMIKAQPGTYDLTPDALIALKKNGVTDREIEAMTAKGPAATLNDYDGLDIGVYYKTPKNPTWTEVPSEKVYAKSGGALKSLVTNNIIKQDMNGRLDGATSKLGVSMPYEFLIVTPDGMAGTDFTLVDLDLKKDAREFRTKTGGVFHSSEDVARNNVPFEQKRVAPHTFLVILPKGMGKGEYAFLAAGLTGSSATGSKGKAYTFHVIE</sequence>
<protein>
    <submittedName>
        <fullName evidence="2">Uncharacterized protein</fullName>
    </submittedName>
</protein>
<evidence type="ECO:0000313" key="2">
    <source>
        <dbReference type="EMBL" id="SFS17841.1"/>
    </source>
</evidence>
<dbReference type="EMBL" id="FOZL01000001">
    <property type="protein sequence ID" value="SFS17841.1"/>
    <property type="molecule type" value="Genomic_DNA"/>
</dbReference>
<feature type="chain" id="PRO_5011533440" evidence="1">
    <location>
        <begin position="24"/>
        <end position="253"/>
    </location>
</feature>
<dbReference type="OrthoDB" id="110505at2"/>
<reference evidence="2 3" key="1">
    <citation type="submission" date="2016-10" db="EMBL/GenBank/DDBJ databases">
        <authorList>
            <person name="de Groot N.N."/>
        </authorList>
    </citation>
    <scope>NUCLEOTIDE SEQUENCE [LARGE SCALE GENOMIC DNA]</scope>
    <source>
        <strain evidence="2 3">DSM 21001</strain>
    </source>
</reference>
<accession>A0A1I6MQC7</accession>
<evidence type="ECO:0000256" key="1">
    <source>
        <dbReference type="SAM" id="SignalP"/>
    </source>
</evidence>
<keyword evidence="1" id="KW-0732">Signal</keyword>
<keyword evidence="3" id="KW-1185">Reference proteome</keyword>
<name>A0A1I6MQC7_9BACT</name>
<dbReference type="AlphaFoldDB" id="A0A1I6MQC7"/>
<proteinExistence type="predicted"/>
<gene>
    <name evidence="2" type="ORF">SAMN05421771_3273</name>
</gene>
<dbReference type="RefSeq" id="WP_089840650.1">
    <property type="nucleotide sequence ID" value="NZ_FOZL01000001.1"/>
</dbReference>
<dbReference type="STRING" id="474950.SAMN05421771_3273"/>
<feature type="signal peptide" evidence="1">
    <location>
        <begin position="1"/>
        <end position="23"/>
    </location>
</feature>